<feature type="domain" description="ABM" evidence="1">
    <location>
        <begin position="2"/>
        <end position="93"/>
    </location>
</feature>
<sequence>MLIIAGWLRVDPASRTDYLEGCAAVVEQARSAPGCLDFALSADLLDPGRINVHERWESDEQLRAFRGSGPDVGQAAQIRDAEVLRYRISATEPA</sequence>
<dbReference type="GO" id="GO:0004497">
    <property type="term" value="F:monooxygenase activity"/>
    <property type="evidence" value="ECO:0007669"/>
    <property type="project" value="UniProtKB-KW"/>
</dbReference>
<dbReference type="PROSITE" id="PS51725">
    <property type="entry name" value="ABM"/>
    <property type="match status" value="1"/>
</dbReference>
<keyword evidence="2" id="KW-0503">Monooxygenase</keyword>
<evidence type="ECO:0000259" key="1">
    <source>
        <dbReference type="PROSITE" id="PS51725"/>
    </source>
</evidence>
<dbReference type="OrthoDB" id="287932at2"/>
<dbReference type="Pfam" id="PF03992">
    <property type="entry name" value="ABM"/>
    <property type="match status" value="1"/>
</dbReference>
<dbReference type="EMBL" id="VIWU01000001">
    <property type="protein sequence ID" value="TWF78103.1"/>
    <property type="molecule type" value="Genomic_DNA"/>
</dbReference>
<reference evidence="2 3" key="1">
    <citation type="submission" date="2019-06" db="EMBL/GenBank/DDBJ databases">
        <title>Sequencing the genomes of 1000 actinobacteria strains.</title>
        <authorList>
            <person name="Klenk H.-P."/>
        </authorList>
    </citation>
    <scope>NUCLEOTIDE SEQUENCE [LARGE SCALE GENOMIC DNA]</scope>
    <source>
        <strain evidence="2 3">DSM 45671</strain>
    </source>
</reference>
<keyword evidence="2" id="KW-0560">Oxidoreductase</keyword>
<evidence type="ECO:0000313" key="2">
    <source>
        <dbReference type="EMBL" id="TWF78103.1"/>
    </source>
</evidence>
<protein>
    <submittedName>
        <fullName evidence="2">Quinol monooxygenase YgiN</fullName>
    </submittedName>
</protein>
<organism evidence="2 3">
    <name type="scientific">Pseudonocardia hierapolitana</name>
    <dbReference type="NCBI Taxonomy" id="1128676"/>
    <lineage>
        <taxon>Bacteria</taxon>
        <taxon>Bacillati</taxon>
        <taxon>Actinomycetota</taxon>
        <taxon>Actinomycetes</taxon>
        <taxon>Pseudonocardiales</taxon>
        <taxon>Pseudonocardiaceae</taxon>
        <taxon>Pseudonocardia</taxon>
    </lineage>
</organism>
<accession>A0A561STA3</accession>
<dbReference type="SUPFAM" id="SSF54909">
    <property type="entry name" value="Dimeric alpha+beta barrel"/>
    <property type="match status" value="1"/>
</dbReference>
<dbReference type="InterPro" id="IPR011008">
    <property type="entry name" value="Dimeric_a/b-barrel"/>
</dbReference>
<dbReference type="InterPro" id="IPR007138">
    <property type="entry name" value="ABM_dom"/>
</dbReference>
<proteinExistence type="predicted"/>
<comment type="caution">
    <text evidence="2">The sequence shown here is derived from an EMBL/GenBank/DDBJ whole genome shotgun (WGS) entry which is preliminary data.</text>
</comment>
<dbReference type="Proteomes" id="UP000321261">
    <property type="component" value="Unassembled WGS sequence"/>
</dbReference>
<keyword evidence="3" id="KW-1185">Reference proteome</keyword>
<gene>
    <name evidence="2" type="ORF">FHX44_114022</name>
</gene>
<dbReference type="Gene3D" id="3.30.70.100">
    <property type="match status" value="1"/>
</dbReference>
<dbReference type="RefSeq" id="WP_147257171.1">
    <property type="nucleotide sequence ID" value="NZ_VIWU01000001.1"/>
</dbReference>
<name>A0A561STA3_9PSEU</name>
<evidence type="ECO:0000313" key="3">
    <source>
        <dbReference type="Proteomes" id="UP000321261"/>
    </source>
</evidence>
<dbReference type="AlphaFoldDB" id="A0A561STA3"/>